<name>A0A256F925_9HYPH</name>
<reference evidence="2 3" key="1">
    <citation type="submission" date="2017-07" db="EMBL/GenBank/DDBJ databases">
        <title>Phylogenetic study on the rhizospheric bacterium Ochrobactrum sp. A44.</title>
        <authorList>
            <person name="Krzyzanowska D.M."/>
            <person name="Ossowicki A."/>
            <person name="Rajewska M."/>
            <person name="Maciag T."/>
            <person name="Kaczynski Z."/>
            <person name="Czerwicka M."/>
            <person name="Jafra S."/>
        </authorList>
    </citation>
    <scope>NUCLEOTIDE SEQUENCE [LARGE SCALE GENOMIC DNA]</scope>
    <source>
        <strain evidence="2 3">PR17</strain>
    </source>
</reference>
<evidence type="ECO:0000313" key="3">
    <source>
        <dbReference type="Proteomes" id="UP000216345"/>
    </source>
</evidence>
<accession>A0A256F925</accession>
<organism evidence="2 3">
    <name type="scientific">Brucella rhizosphaerae</name>
    <dbReference type="NCBI Taxonomy" id="571254"/>
    <lineage>
        <taxon>Bacteria</taxon>
        <taxon>Pseudomonadati</taxon>
        <taxon>Pseudomonadota</taxon>
        <taxon>Alphaproteobacteria</taxon>
        <taxon>Hyphomicrobiales</taxon>
        <taxon>Brucellaceae</taxon>
        <taxon>Brucella/Ochrobactrum group</taxon>
        <taxon>Brucella</taxon>
    </lineage>
</organism>
<dbReference type="AlphaFoldDB" id="A0A256F925"/>
<gene>
    <name evidence="2" type="ORF">CEV32_1677</name>
</gene>
<dbReference type="Proteomes" id="UP000216345">
    <property type="component" value="Unassembled WGS sequence"/>
</dbReference>
<protein>
    <submittedName>
        <fullName evidence="2">Uncharacterized protein</fullName>
    </submittedName>
</protein>
<dbReference type="EMBL" id="NNRK01000033">
    <property type="protein sequence ID" value="OYR11379.1"/>
    <property type="molecule type" value="Genomic_DNA"/>
</dbReference>
<proteinExistence type="predicted"/>
<evidence type="ECO:0000313" key="2">
    <source>
        <dbReference type="EMBL" id="OYR11379.1"/>
    </source>
</evidence>
<feature type="region of interest" description="Disordered" evidence="1">
    <location>
        <begin position="39"/>
        <end position="58"/>
    </location>
</feature>
<feature type="compositionally biased region" description="Polar residues" evidence="1">
    <location>
        <begin position="46"/>
        <end position="58"/>
    </location>
</feature>
<comment type="caution">
    <text evidence="2">The sequence shown here is derived from an EMBL/GenBank/DDBJ whole genome shotgun (WGS) entry which is preliminary data.</text>
</comment>
<evidence type="ECO:0000256" key="1">
    <source>
        <dbReference type="SAM" id="MobiDB-lite"/>
    </source>
</evidence>
<sequence length="58" mass="6586">MFSFRVVRSSSHTLQRKRLGHGPSFYQSIDFEGFSAFRSEPGKPEISNQNNMSGLPHT</sequence>
<keyword evidence="3" id="KW-1185">Reference proteome</keyword>